<dbReference type="EMBL" id="SLWS01000008">
    <property type="protein sequence ID" value="TCO55132.1"/>
    <property type="molecule type" value="Genomic_DNA"/>
</dbReference>
<evidence type="ECO:0000259" key="2">
    <source>
        <dbReference type="PROSITE" id="PS50975"/>
    </source>
</evidence>
<dbReference type="Gene3D" id="3.30.1490.20">
    <property type="entry name" value="ATP-grasp fold, A domain"/>
    <property type="match status" value="1"/>
</dbReference>
<dbReference type="Proteomes" id="UP000295680">
    <property type="component" value="Unassembled WGS sequence"/>
</dbReference>
<comment type="caution">
    <text evidence="3">The sequence shown here is derived from an EMBL/GenBank/DDBJ whole genome shotgun (WGS) entry which is preliminary data.</text>
</comment>
<reference evidence="3 4" key="1">
    <citation type="submission" date="2019-03" db="EMBL/GenBank/DDBJ databases">
        <title>Genomic Encyclopedia of Type Strains, Phase IV (KMG-IV): sequencing the most valuable type-strain genomes for metagenomic binning, comparative biology and taxonomic classification.</title>
        <authorList>
            <person name="Goeker M."/>
        </authorList>
    </citation>
    <scope>NUCLEOTIDE SEQUENCE [LARGE SCALE GENOMIC DNA]</scope>
    <source>
        <strain evidence="3 4">DSM 45934</strain>
    </source>
</reference>
<protein>
    <submittedName>
        <fullName evidence="3">ATP-grasp domain-containing protein</fullName>
    </submittedName>
</protein>
<evidence type="ECO:0000313" key="4">
    <source>
        <dbReference type="Proteomes" id="UP000295680"/>
    </source>
</evidence>
<dbReference type="GO" id="GO:0005524">
    <property type="term" value="F:ATP binding"/>
    <property type="evidence" value="ECO:0007669"/>
    <property type="project" value="UniProtKB-UniRule"/>
</dbReference>
<keyword evidence="4" id="KW-1185">Reference proteome</keyword>
<keyword evidence="1" id="KW-0067">ATP-binding</keyword>
<accession>A0A4R2JB49</accession>
<sequence>MDLYEYQVKELFARHGVPTGPQRVVTSPTDAVVAARILGLPVVIRRR</sequence>
<proteinExistence type="predicted"/>
<evidence type="ECO:0000313" key="3">
    <source>
        <dbReference type="EMBL" id="TCO55132.1"/>
    </source>
</evidence>
<feature type="domain" description="ATP-grasp" evidence="2">
    <location>
        <begin position="9"/>
        <end position="45"/>
    </location>
</feature>
<dbReference type="Gene3D" id="3.30.470.20">
    <property type="entry name" value="ATP-grasp fold, B domain"/>
    <property type="match status" value="1"/>
</dbReference>
<dbReference type="PROSITE" id="PS50975">
    <property type="entry name" value="ATP_GRASP"/>
    <property type="match status" value="1"/>
</dbReference>
<dbReference type="AlphaFoldDB" id="A0A4R2JB49"/>
<keyword evidence="1" id="KW-0547">Nucleotide-binding</keyword>
<name>A0A4R2JB49_9PSEU</name>
<dbReference type="InterPro" id="IPR013815">
    <property type="entry name" value="ATP_grasp_subdomain_1"/>
</dbReference>
<dbReference type="GO" id="GO:0046872">
    <property type="term" value="F:metal ion binding"/>
    <property type="evidence" value="ECO:0007669"/>
    <property type="project" value="InterPro"/>
</dbReference>
<gene>
    <name evidence="3" type="ORF">EV192_108420</name>
</gene>
<dbReference type="SUPFAM" id="SSF56059">
    <property type="entry name" value="Glutathione synthetase ATP-binding domain-like"/>
    <property type="match status" value="1"/>
</dbReference>
<dbReference type="InterPro" id="IPR011761">
    <property type="entry name" value="ATP-grasp"/>
</dbReference>
<evidence type="ECO:0000256" key="1">
    <source>
        <dbReference type="PROSITE-ProRule" id="PRU00409"/>
    </source>
</evidence>
<organism evidence="3 4">
    <name type="scientific">Actinocrispum wychmicini</name>
    <dbReference type="NCBI Taxonomy" id="1213861"/>
    <lineage>
        <taxon>Bacteria</taxon>
        <taxon>Bacillati</taxon>
        <taxon>Actinomycetota</taxon>
        <taxon>Actinomycetes</taxon>
        <taxon>Pseudonocardiales</taxon>
        <taxon>Pseudonocardiaceae</taxon>
        <taxon>Actinocrispum</taxon>
    </lineage>
</organism>